<accession>A0A0D8HJP3</accession>
<comment type="caution">
    <text evidence="1">The sequence shown here is derived from an EMBL/GenBank/DDBJ whole genome shotgun (WGS) entry which is preliminary data.</text>
</comment>
<reference evidence="1 2" key="1">
    <citation type="submission" date="2015-01" db="EMBL/GenBank/DDBJ databases">
        <title>Draft genome of the acidophilic iron oxidizer Acidithrix ferrooxidans strain Py-F3.</title>
        <authorList>
            <person name="Poehlein A."/>
            <person name="Eisen S."/>
            <person name="Schloemann M."/>
            <person name="Johnson B.D."/>
            <person name="Daniel R."/>
            <person name="Muehling M."/>
        </authorList>
    </citation>
    <scope>NUCLEOTIDE SEQUENCE [LARGE SCALE GENOMIC DNA]</scope>
    <source>
        <strain evidence="1 2">Py-F3</strain>
    </source>
</reference>
<dbReference type="PATRIC" id="fig|1280514.3.peg.1196"/>
<protein>
    <submittedName>
        <fullName evidence="1">Uncharacterized protein</fullName>
    </submittedName>
</protein>
<evidence type="ECO:0000313" key="1">
    <source>
        <dbReference type="EMBL" id="KJF18163.1"/>
    </source>
</evidence>
<dbReference type="AlphaFoldDB" id="A0A0D8HJP3"/>
<name>A0A0D8HJP3_9ACTN</name>
<dbReference type="STRING" id="1280514.AXFE_09080"/>
<keyword evidence="2" id="KW-1185">Reference proteome</keyword>
<proteinExistence type="predicted"/>
<evidence type="ECO:0000313" key="2">
    <source>
        <dbReference type="Proteomes" id="UP000032360"/>
    </source>
</evidence>
<gene>
    <name evidence="1" type="ORF">AXFE_09080</name>
</gene>
<sequence length="399" mass="44854">MLFDLEDKAFREEAEVWLTSLDDSTIVDLEAVFEISPGYYPTTLLTLWELETQRRHLPSLSSAGPTTRHKPLPVSHPFDADWRFTIDSSAELVSRAVDGLSNLSTVVHIGTHSTYRLGVSTFPQHHHVLLDRNSYLTETINGKDHRILAIDLSKDEVPYLQAESAILDPPWYLDDTLWFLDAASRVCSMGASVLLCQPSLATRPGVMSERAQLLELLPALGLLQVDEIIRSIGYRTPHFEAMSLRASSVSVLVPDTWRHGDLLVLSKVGPTSLTLSPPKREEWSEVQFGPVRIKIRSSGVPTDLMSLVPGNVLKTVSRRDPVRQQIGFWTSGNRIFGVAHPKPLETLIEMCNDDLKHMQFTLSNIINHGRRIGFSSSVSRRLFDVLLLKLQEHMDREHG</sequence>
<dbReference type="Proteomes" id="UP000032360">
    <property type="component" value="Unassembled WGS sequence"/>
</dbReference>
<organism evidence="1 2">
    <name type="scientific">Acidithrix ferrooxidans</name>
    <dbReference type="NCBI Taxonomy" id="1280514"/>
    <lineage>
        <taxon>Bacteria</taxon>
        <taxon>Bacillati</taxon>
        <taxon>Actinomycetota</taxon>
        <taxon>Acidimicrobiia</taxon>
        <taxon>Acidimicrobiales</taxon>
        <taxon>Acidimicrobiaceae</taxon>
        <taxon>Acidithrix</taxon>
    </lineage>
</organism>
<dbReference type="EMBL" id="JXYS01000023">
    <property type="protein sequence ID" value="KJF18163.1"/>
    <property type="molecule type" value="Genomic_DNA"/>
</dbReference>